<dbReference type="GeneID" id="123112490"/>
<protein>
    <recommendedName>
        <fullName evidence="5">F-box domain-containing protein</fullName>
    </recommendedName>
</protein>
<dbReference type="InterPro" id="IPR032675">
    <property type="entry name" value="LRR_dom_sf"/>
</dbReference>
<evidence type="ECO:0000259" key="1">
    <source>
        <dbReference type="Pfam" id="PF00646"/>
    </source>
</evidence>
<dbReference type="RefSeq" id="XP_044389422.1">
    <property type="nucleotide sequence ID" value="XM_044533487.1"/>
</dbReference>
<dbReference type="Gramene" id="TraesLAC5B03G02873640.1">
    <property type="protein sequence ID" value="TraesLAC5B03G02873640.1"/>
    <property type="gene ID" value="TraesLAC5B03G02873640"/>
</dbReference>
<dbReference type="InterPro" id="IPR055357">
    <property type="entry name" value="LRR_At1g61320_AtMIF1"/>
</dbReference>
<sequence>MVLPIRPVEDGSISSWVEREGERTEYSGPQLPEDIWCHIHSLLPMRDAARAACVSRAFLSLWRCHPNLTFSMEALGMNMNLRGEDEIGNFTKKVDRILKNRSRIGVKTLRIVFHYSNAMVSNVDRWLQTAVTPGIEELTVQLTPGIEELTVQLTPGIEELTVQLTPGIEELTVQLSSASGTYYNFPWSLLANGNGNSMQRLRISHCVLSPSVELGLTNMTRLDLCYVCITEEQLGCLLHNCFVLQWMRLWQCSPLTCLRIPFHLQQLRYLKVSECTSLQVIGIEAPNLVSFNFHDSHQVQISFGVALQLKKLGMSHPGAVCYARADLPLSLPNVEDLSLSSCSEVVDTPMLPSKFLHLKYLSVSFCTVTFSPAYDYCSLISFFDASPSLETFFLNVLQKDMKHESIVGDHSNLRQVPGHRHDNLKTVKIIGFSSAKSLVELTCHIIENATSLECLTLDTTRGHPWDNCSSNSTGKCLLLHLDFLAEARKGLSAIRTYVEPKVPSRVKLNVVEPCRQCHDLEQL</sequence>
<dbReference type="Gramene" id="TraesCS5B03G0714000.1">
    <property type="protein sequence ID" value="TraesCS5B03G0714000.1.CDS"/>
    <property type="gene ID" value="TraesCS5B03G0714000"/>
</dbReference>
<evidence type="ECO:0000313" key="4">
    <source>
        <dbReference type="Proteomes" id="UP000019116"/>
    </source>
</evidence>
<dbReference type="PANTHER" id="PTHR34145">
    <property type="entry name" value="OS02G0105600 PROTEIN"/>
    <property type="match status" value="1"/>
</dbReference>
<dbReference type="InterPro" id="IPR053772">
    <property type="entry name" value="At1g61320/At1g61330-like"/>
</dbReference>
<dbReference type="RefSeq" id="XP_044389423.1">
    <property type="nucleotide sequence ID" value="XM_044533488.1"/>
</dbReference>
<evidence type="ECO:0008006" key="5">
    <source>
        <dbReference type="Google" id="ProtNLM"/>
    </source>
</evidence>
<evidence type="ECO:0000259" key="2">
    <source>
        <dbReference type="Pfam" id="PF23622"/>
    </source>
</evidence>
<dbReference type="Gramene" id="TraesNOR5B03G02946520.1">
    <property type="protein sequence ID" value="TraesNOR5B03G02946520.1"/>
    <property type="gene ID" value="TraesNOR5B03G02946520"/>
</dbReference>
<evidence type="ECO:0000313" key="3">
    <source>
        <dbReference type="EnsemblPlants" id="TraesCS5B02G274700.1"/>
    </source>
</evidence>
<dbReference type="PANTHER" id="PTHR34145:SF24">
    <property type="entry name" value="F-BOX DOMAIN-CONTAINING PROTEIN"/>
    <property type="match status" value="1"/>
</dbReference>
<reference evidence="3" key="1">
    <citation type="submission" date="2018-08" db="EMBL/GenBank/DDBJ databases">
        <authorList>
            <person name="Rossello M."/>
        </authorList>
    </citation>
    <scope>NUCLEOTIDE SEQUENCE [LARGE SCALE GENOMIC DNA]</scope>
    <source>
        <strain evidence="3">cv. Chinese Spring</strain>
    </source>
</reference>
<dbReference type="Gramene" id="TraesMAC5B03G02918990.2">
    <property type="protein sequence ID" value="TraesMAC5B03G02918990.2"/>
    <property type="gene ID" value="TraesMAC5B03G02918990"/>
</dbReference>
<dbReference type="InterPro" id="IPR001810">
    <property type="entry name" value="F-box_dom"/>
</dbReference>
<reference evidence="3" key="2">
    <citation type="submission" date="2018-10" db="UniProtKB">
        <authorList>
            <consortium name="EnsemblPlants"/>
        </authorList>
    </citation>
    <scope>IDENTIFICATION</scope>
</reference>
<dbReference type="PaxDb" id="4565-Traes_5BL_802DCCCC5.2"/>
<dbReference type="Pfam" id="PF23622">
    <property type="entry name" value="LRR_At1g61320_AtMIF1"/>
    <property type="match status" value="2"/>
</dbReference>
<dbReference type="RefSeq" id="XP_044389421.1">
    <property type="nucleotide sequence ID" value="XM_044533486.1"/>
</dbReference>
<dbReference type="SUPFAM" id="SSF81383">
    <property type="entry name" value="F-box domain"/>
    <property type="match status" value="1"/>
</dbReference>
<name>A0A3B6LPD5_WHEAT</name>
<dbReference type="Gramene" id="TraesLDM5B03G02922310.1">
    <property type="protein sequence ID" value="TraesLDM5B03G02922310.1"/>
    <property type="gene ID" value="TraesLDM5B03G02922310"/>
</dbReference>
<dbReference type="KEGG" id="taes:123112490"/>
<dbReference type="Gene3D" id="3.80.10.10">
    <property type="entry name" value="Ribonuclease Inhibitor"/>
    <property type="match status" value="1"/>
</dbReference>
<proteinExistence type="predicted"/>
<feature type="domain" description="At1g61320/AtMIF1 LRR" evidence="2">
    <location>
        <begin position="97"/>
        <end position="143"/>
    </location>
</feature>
<accession>A0A3B6LPD5</accession>
<dbReference type="Gene3D" id="1.20.1280.50">
    <property type="match status" value="1"/>
</dbReference>
<dbReference type="Gramene" id="TraesMAC5B03G02918990.1">
    <property type="protein sequence ID" value="TraesMAC5B03G02918990.1"/>
    <property type="gene ID" value="TraesMAC5B03G02918990"/>
</dbReference>
<dbReference type="Gramene" id="TraesJUL5B03G02940680.2">
    <property type="protein sequence ID" value="TraesJUL5B03G02940680.2"/>
    <property type="gene ID" value="TraesJUL5B03G02940680"/>
</dbReference>
<dbReference type="Gramene" id="TraesCAD_scaffold_038757_01G000100.1">
    <property type="protein sequence ID" value="TraesCAD_scaffold_038757_01G000100.1"/>
    <property type="gene ID" value="TraesCAD_scaffold_038757_01G000100"/>
</dbReference>
<dbReference type="OrthoDB" id="673865at2759"/>
<organism evidence="3">
    <name type="scientific">Triticum aestivum</name>
    <name type="common">Wheat</name>
    <dbReference type="NCBI Taxonomy" id="4565"/>
    <lineage>
        <taxon>Eukaryota</taxon>
        <taxon>Viridiplantae</taxon>
        <taxon>Streptophyta</taxon>
        <taxon>Embryophyta</taxon>
        <taxon>Tracheophyta</taxon>
        <taxon>Spermatophyta</taxon>
        <taxon>Magnoliopsida</taxon>
        <taxon>Liliopsida</taxon>
        <taxon>Poales</taxon>
        <taxon>Poaceae</taxon>
        <taxon>BOP clade</taxon>
        <taxon>Pooideae</taxon>
        <taxon>Triticodae</taxon>
        <taxon>Triticeae</taxon>
        <taxon>Triticinae</taxon>
        <taxon>Triticum</taxon>
    </lineage>
</organism>
<dbReference type="SUPFAM" id="SSF52047">
    <property type="entry name" value="RNI-like"/>
    <property type="match status" value="2"/>
</dbReference>
<dbReference type="RefSeq" id="XP_044389424.1">
    <property type="nucleotide sequence ID" value="XM_044533489.1"/>
</dbReference>
<dbReference type="AlphaFoldDB" id="A0A3B6LPD5"/>
<dbReference type="STRING" id="4565.A0A3B6LPD5"/>
<dbReference type="Proteomes" id="UP000019116">
    <property type="component" value="Chromosome 5B"/>
</dbReference>
<dbReference type="Gramene" id="TraesWEE_scaffold_095728_01G000200.1">
    <property type="protein sequence ID" value="TraesWEE_scaffold_095728_01G000200.1"/>
    <property type="gene ID" value="TraesWEE_scaffold_095728_01G000200"/>
</dbReference>
<feature type="domain" description="F-box" evidence="1">
    <location>
        <begin position="30"/>
        <end position="65"/>
    </location>
</feature>
<gene>
    <name evidence="3" type="primary">LOC123112490</name>
</gene>
<feature type="domain" description="At1g61320/AtMIF1 LRR" evidence="2">
    <location>
        <begin position="160"/>
        <end position="514"/>
    </location>
</feature>
<dbReference type="Gramene" id="TraesJUL5B03G02940680.1">
    <property type="protein sequence ID" value="TraesJUL5B03G02940680.1"/>
    <property type="gene ID" value="TraesJUL5B03G02940680"/>
</dbReference>
<dbReference type="InterPro" id="IPR036047">
    <property type="entry name" value="F-box-like_dom_sf"/>
</dbReference>
<dbReference type="OMA" id="VFHYSNA"/>
<dbReference type="Gene3D" id="1.20.120.20">
    <property type="entry name" value="Apolipoprotein"/>
    <property type="match status" value="1"/>
</dbReference>
<dbReference type="Gramene" id="TraesNOR5B03G02946520.2">
    <property type="protein sequence ID" value="TraesNOR5B03G02946520.2"/>
    <property type="gene ID" value="TraesNOR5B03G02946520"/>
</dbReference>
<dbReference type="Gramene" id="TraesLAC5B03G02873640.2">
    <property type="protein sequence ID" value="TraesLAC5B03G02873640.2"/>
    <property type="gene ID" value="TraesLAC5B03G02873640"/>
</dbReference>
<dbReference type="SUPFAM" id="SSF47162">
    <property type="entry name" value="Apolipoprotein"/>
    <property type="match status" value="1"/>
</dbReference>
<dbReference type="Gramene" id="TraesCS5B02G274700.1">
    <property type="protein sequence ID" value="TraesCS5B02G274700.1"/>
    <property type="gene ID" value="TraesCS5B02G274700"/>
</dbReference>
<dbReference type="Pfam" id="PF00646">
    <property type="entry name" value="F-box"/>
    <property type="match status" value="1"/>
</dbReference>
<keyword evidence="4" id="KW-1185">Reference proteome</keyword>
<dbReference type="EnsemblPlants" id="TraesCS5B02G274700.1">
    <property type="protein sequence ID" value="TraesCS5B02G274700.1"/>
    <property type="gene ID" value="TraesCS5B02G274700"/>
</dbReference>